<keyword evidence="4" id="KW-1185">Reference proteome</keyword>
<feature type="domain" description="Glycoside hydrolase family 2 catalytic" evidence="2">
    <location>
        <begin position="108"/>
        <end position="237"/>
    </location>
</feature>
<feature type="chain" id="PRO_5040844374" evidence="1">
    <location>
        <begin position="21"/>
        <end position="441"/>
    </location>
</feature>
<dbReference type="Pfam" id="PF02836">
    <property type="entry name" value="Glyco_hydro_2_C"/>
    <property type="match status" value="1"/>
</dbReference>
<sequence length="441" mass="49076">MKLKPAALALLCAVSSSSFAAANGPKDVDIVKTDGVYQLLVDGEHYSVKGVGFGGANLDLLPLLTQIGGNSIRTWSTNNADKILARAAELDIMVALGFDTQKELHGFDYNDEEAVAAQFERFKAVVQRYKDHPNLLAWVVANEPNLLFDEDGSTKAVNPKVYQAINEMIEYVHREDPNHPVTYSFAGASKAQIDTALQYTPEVDFISVQLYADVANLPHIIQQLEVDKPFMVTEYGAIGHWERPTTEWGREIEEPSGVKAQSFARRMQSAFDGNPTGKVIGGYAFLWGQKQERTPTWYGMFNPDGSANARVDELAHYWTGTYPDNRAPLVKSLYLNNQRPAQSVIVEPGQTMTFTLDVSDPDGDPLEYQWEMLQEVAQRSQGGAHEIRPDAIAMDVLKKPEGQLIIRAPNAEGEYRMFAYVYDGKGKVGNANFPFYVRLKK</sequence>
<reference evidence="3" key="1">
    <citation type="submission" date="2022-05" db="EMBL/GenBank/DDBJ databases">
        <authorList>
            <person name="Sun H.-N."/>
        </authorList>
    </citation>
    <scope>NUCLEOTIDE SEQUENCE</scope>
    <source>
        <strain evidence="3">HB14</strain>
    </source>
</reference>
<dbReference type="GO" id="GO:0004553">
    <property type="term" value="F:hydrolase activity, hydrolyzing O-glycosyl compounds"/>
    <property type="evidence" value="ECO:0007669"/>
    <property type="project" value="InterPro"/>
</dbReference>
<dbReference type="Gene3D" id="3.20.20.80">
    <property type="entry name" value="Glycosidases"/>
    <property type="match status" value="1"/>
</dbReference>
<name>A0A9X2HZ97_9GAMM</name>
<proteinExistence type="predicted"/>
<evidence type="ECO:0000313" key="3">
    <source>
        <dbReference type="EMBL" id="MCP8899829.1"/>
    </source>
</evidence>
<dbReference type="InterPro" id="IPR013783">
    <property type="entry name" value="Ig-like_fold"/>
</dbReference>
<dbReference type="AlphaFoldDB" id="A0A9X2HZ97"/>
<dbReference type="GO" id="GO:0005975">
    <property type="term" value="P:carbohydrate metabolic process"/>
    <property type="evidence" value="ECO:0007669"/>
    <property type="project" value="InterPro"/>
</dbReference>
<reference evidence="3" key="2">
    <citation type="submission" date="2023-01" db="EMBL/GenBank/DDBJ databases">
        <title>Gilvimarinus xylanilyticus HB14 isolated from Caulerpa lentillifera aquaculture base in Hainan, China.</title>
        <authorList>
            <person name="Zhang Y.-J."/>
        </authorList>
    </citation>
    <scope>NUCLEOTIDE SEQUENCE</scope>
    <source>
        <strain evidence="3">HB14</strain>
    </source>
</reference>
<dbReference type="EMBL" id="JAMFTH010000003">
    <property type="protein sequence ID" value="MCP8899829.1"/>
    <property type="molecule type" value="Genomic_DNA"/>
</dbReference>
<evidence type="ECO:0000313" key="4">
    <source>
        <dbReference type="Proteomes" id="UP001139319"/>
    </source>
</evidence>
<accession>A0A9X2HZ97</accession>
<keyword evidence="1" id="KW-0732">Signal</keyword>
<organism evidence="3 4">
    <name type="scientific">Gilvimarinus xylanilyticus</name>
    <dbReference type="NCBI Taxonomy" id="2944139"/>
    <lineage>
        <taxon>Bacteria</taxon>
        <taxon>Pseudomonadati</taxon>
        <taxon>Pseudomonadota</taxon>
        <taxon>Gammaproteobacteria</taxon>
        <taxon>Cellvibrionales</taxon>
        <taxon>Cellvibrionaceae</taxon>
        <taxon>Gilvimarinus</taxon>
    </lineage>
</organism>
<dbReference type="Gene3D" id="2.60.40.10">
    <property type="entry name" value="Immunoglobulins"/>
    <property type="match status" value="1"/>
</dbReference>
<gene>
    <name evidence="3" type="ORF">M6D89_11020</name>
</gene>
<dbReference type="InterPro" id="IPR017853">
    <property type="entry name" value="GH"/>
</dbReference>
<dbReference type="RefSeq" id="WP_253968127.1">
    <property type="nucleotide sequence ID" value="NZ_JAMFTH010000003.1"/>
</dbReference>
<evidence type="ECO:0000259" key="2">
    <source>
        <dbReference type="Pfam" id="PF02836"/>
    </source>
</evidence>
<evidence type="ECO:0000256" key="1">
    <source>
        <dbReference type="SAM" id="SignalP"/>
    </source>
</evidence>
<dbReference type="InterPro" id="IPR006103">
    <property type="entry name" value="Glyco_hydro_2_cat"/>
</dbReference>
<protein>
    <submittedName>
        <fullName evidence="3">DUF4038 domain-containing protein</fullName>
    </submittedName>
</protein>
<dbReference type="Proteomes" id="UP001139319">
    <property type="component" value="Unassembled WGS sequence"/>
</dbReference>
<feature type="signal peptide" evidence="1">
    <location>
        <begin position="1"/>
        <end position="20"/>
    </location>
</feature>
<dbReference type="SUPFAM" id="SSF51445">
    <property type="entry name" value="(Trans)glycosidases"/>
    <property type="match status" value="1"/>
</dbReference>
<comment type="caution">
    <text evidence="3">The sequence shown here is derived from an EMBL/GenBank/DDBJ whole genome shotgun (WGS) entry which is preliminary data.</text>
</comment>